<keyword evidence="5" id="KW-0645">Protease</keyword>
<evidence type="ECO:0000313" key="6">
    <source>
        <dbReference type="Proteomes" id="UP000198551"/>
    </source>
</evidence>
<accession>A0A1C4Z1V2</accession>
<evidence type="ECO:0000259" key="3">
    <source>
        <dbReference type="Pfam" id="PF02016"/>
    </source>
</evidence>
<dbReference type="RefSeq" id="WP_091047406.1">
    <property type="nucleotide sequence ID" value="NZ_FMCV01000014.1"/>
</dbReference>
<evidence type="ECO:0000313" key="5">
    <source>
        <dbReference type="EMBL" id="SCF26965.1"/>
    </source>
</evidence>
<evidence type="ECO:0000256" key="2">
    <source>
        <dbReference type="ARBA" id="ARBA00022801"/>
    </source>
</evidence>
<dbReference type="AlphaFoldDB" id="A0A1C4Z1V2"/>
<dbReference type="Gene3D" id="3.40.50.10740">
    <property type="entry name" value="Class I glutamine amidotransferase-like"/>
    <property type="match status" value="1"/>
</dbReference>
<protein>
    <submittedName>
        <fullName evidence="5">Muramoyltetrapeptide carboxypeptidase LdcA (Peptidoglycan recycling)</fullName>
    </submittedName>
</protein>
<dbReference type="SUPFAM" id="SSF52317">
    <property type="entry name" value="Class I glutamine amidotransferase-like"/>
    <property type="match status" value="1"/>
</dbReference>
<dbReference type="GO" id="GO:0004180">
    <property type="term" value="F:carboxypeptidase activity"/>
    <property type="evidence" value="ECO:0007669"/>
    <property type="project" value="UniProtKB-KW"/>
</dbReference>
<comment type="similarity">
    <text evidence="1">Belongs to the peptidase S66 family.</text>
</comment>
<keyword evidence="6" id="KW-1185">Reference proteome</keyword>
<dbReference type="PANTHER" id="PTHR30237:SF4">
    <property type="entry name" value="LD-CARBOXYPEPTIDASE C-TERMINAL DOMAIN-CONTAINING PROTEIN"/>
    <property type="match status" value="1"/>
</dbReference>
<keyword evidence="2" id="KW-0378">Hydrolase</keyword>
<dbReference type="CDD" id="cd07062">
    <property type="entry name" value="Peptidase_S66_mccF_like"/>
    <property type="match status" value="1"/>
</dbReference>
<feature type="domain" description="LD-carboxypeptidase C-terminal" evidence="4">
    <location>
        <begin position="205"/>
        <end position="335"/>
    </location>
</feature>
<organism evidence="5 6">
    <name type="scientific">Micromonospora marina</name>
    <dbReference type="NCBI Taxonomy" id="307120"/>
    <lineage>
        <taxon>Bacteria</taxon>
        <taxon>Bacillati</taxon>
        <taxon>Actinomycetota</taxon>
        <taxon>Actinomycetes</taxon>
        <taxon>Micromonosporales</taxon>
        <taxon>Micromonosporaceae</taxon>
        <taxon>Micromonospora</taxon>
    </lineage>
</organism>
<dbReference type="InterPro" id="IPR040449">
    <property type="entry name" value="Peptidase_S66_N"/>
</dbReference>
<sequence length="346" mass="38059">MTVPVYPAKPQPGDRVAVVSPSAGLPGLFPHVYELGLRRLRDELGLEPVEYPTTRVMGADPRDRARDLTAAFADPTITAVLATVGGDDLITVTPHLDDDVLRANPKPYFGYSDNTNVLNHLYRLGVVGYHGGSVLVHLGRSGRPHPLTLDSLRAALFTTGWYELTAAPEWGDEPCDWRDPATLVEEPPMYPSEGWRWHGPARVVQGRTWGGNLEILHWLAAVDRVPSAAELAGSVLVVETSQEMPPAGEVFRIMRNLGERGLLAGFPAIVVGRPKAWDFDRPHSVAQRLTWAADQREAILRAIGPYTDDPVVVFDVDLGHTDPQLIIPYGGEIRVDAVERRIAVRY</sequence>
<dbReference type="InterPro" id="IPR027478">
    <property type="entry name" value="LdcA_N"/>
</dbReference>
<dbReference type="Gene3D" id="3.50.30.60">
    <property type="entry name" value="LD-carboxypeptidase A C-terminal domain-like"/>
    <property type="match status" value="1"/>
</dbReference>
<dbReference type="InterPro" id="IPR003507">
    <property type="entry name" value="S66_fam"/>
</dbReference>
<dbReference type="SUPFAM" id="SSF141986">
    <property type="entry name" value="LD-carboxypeptidase A C-terminal domain-like"/>
    <property type="match status" value="1"/>
</dbReference>
<reference evidence="6" key="1">
    <citation type="submission" date="2016-06" db="EMBL/GenBank/DDBJ databases">
        <authorList>
            <person name="Varghese N."/>
        </authorList>
    </citation>
    <scope>NUCLEOTIDE SEQUENCE [LARGE SCALE GENOMIC DNA]</scope>
    <source>
        <strain evidence="6">DSM 45555</strain>
    </source>
</reference>
<dbReference type="Pfam" id="PF02016">
    <property type="entry name" value="Peptidase_S66"/>
    <property type="match status" value="1"/>
</dbReference>
<name>A0A1C4Z1V2_9ACTN</name>
<feature type="domain" description="LD-carboxypeptidase N-terminal" evidence="3">
    <location>
        <begin position="16"/>
        <end position="131"/>
    </location>
</feature>
<keyword evidence="5" id="KW-0121">Carboxypeptidase</keyword>
<dbReference type="Proteomes" id="UP000198551">
    <property type="component" value="Unassembled WGS sequence"/>
</dbReference>
<dbReference type="EMBL" id="FMCV01000014">
    <property type="protein sequence ID" value="SCF26965.1"/>
    <property type="molecule type" value="Genomic_DNA"/>
</dbReference>
<dbReference type="PANTHER" id="PTHR30237">
    <property type="entry name" value="MURAMOYLTETRAPEPTIDE CARBOXYPEPTIDASE"/>
    <property type="match status" value="1"/>
</dbReference>
<gene>
    <name evidence="5" type="ORF">GA0070215_11434</name>
</gene>
<dbReference type="InterPro" id="IPR027461">
    <property type="entry name" value="Carboxypeptidase_A_C_sf"/>
</dbReference>
<proteinExistence type="inferred from homology"/>
<dbReference type="Pfam" id="PF17676">
    <property type="entry name" value="Peptidase_S66C"/>
    <property type="match status" value="1"/>
</dbReference>
<evidence type="ECO:0000256" key="1">
    <source>
        <dbReference type="ARBA" id="ARBA00010233"/>
    </source>
</evidence>
<dbReference type="InterPro" id="IPR029062">
    <property type="entry name" value="Class_I_gatase-like"/>
</dbReference>
<evidence type="ECO:0000259" key="4">
    <source>
        <dbReference type="Pfam" id="PF17676"/>
    </source>
</evidence>
<dbReference type="InterPro" id="IPR040921">
    <property type="entry name" value="Peptidase_S66C"/>
</dbReference>